<evidence type="ECO:0000256" key="7">
    <source>
        <dbReference type="ARBA" id="ARBA00022786"/>
    </source>
</evidence>
<evidence type="ECO:0000259" key="11">
    <source>
        <dbReference type="PROSITE" id="PS50089"/>
    </source>
</evidence>
<dbReference type="InterPro" id="IPR013083">
    <property type="entry name" value="Znf_RING/FYVE/PHD"/>
</dbReference>
<dbReference type="Pfam" id="PF13639">
    <property type="entry name" value="zf-RING_2"/>
    <property type="match status" value="1"/>
</dbReference>
<keyword evidence="5" id="KW-0479">Metal-binding</keyword>
<protein>
    <recommendedName>
        <fullName evidence="3">RING-type E3 ubiquitin transferase</fullName>
        <ecNumber evidence="3">2.3.2.27</ecNumber>
    </recommendedName>
</protein>
<evidence type="ECO:0000256" key="2">
    <source>
        <dbReference type="ARBA" id="ARBA00004906"/>
    </source>
</evidence>
<reference evidence="12 13" key="1">
    <citation type="submission" date="2024-01" db="EMBL/GenBank/DDBJ databases">
        <title>The complete chloroplast genome sequence of Lithospermum erythrorhizon: insights into the phylogenetic relationship among Boraginaceae species and the maternal lineages of purple gromwells.</title>
        <authorList>
            <person name="Okada T."/>
            <person name="Watanabe K."/>
        </authorList>
    </citation>
    <scope>NUCLEOTIDE SEQUENCE [LARGE SCALE GENOMIC DNA]</scope>
</reference>
<dbReference type="CDD" id="cd16461">
    <property type="entry name" value="RING-H2_EL5-like"/>
    <property type="match status" value="1"/>
</dbReference>
<proteinExistence type="predicted"/>
<evidence type="ECO:0000256" key="10">
    <source>
        <dbReference type="SAM" id="Phobius"/>
    </source>
</evidence>
<keyword evidence="4" id="KW-0808">Transferase</keyword>
<comment type="caution">
    <text evidence="12">The sequence shown here is derived from an EMBL/GenBank/DDBJ whole genome shotgun (WGS) entry which is preliminary data.</text>
</comment>
<dbReference type="GO" id="GO:0016567">
    <property type="term" value="P:protein ubiquitination"/>
    <property type="evidence" value="ECO:0007669"/>
    <property type="project" value="InterPro"/>
</dbReference>
<dbReference type="GO" id="GO:0016874">
    <property type="term" value="F:ligase activity"/>
    <property type="evidence" value="ECO:0007669"/>
    <property type="project" value="UniProtKB-KW"/>
</dbReference>
<keyword evidence="10" id="KW-0472">Membrane</keyword>
<evidence type="ECO:0000313" key="13">
    <source>
        <dbReference type="Proteomes" id="UP001454036"/>
    </source>
</evidence>
<comment type="catalytic activity">
    <reaction evidence="1">
        <text>S-ubiquitinyl-[E2 ubiquitin-conjugating enzyme]-L-cysteine + [acceptor protein]-L-lysine = [E2 ubiquitin-conjugating enzyme]-L-cysteine + N(6)-ubiquitinyl-[acceptor protein]-L-lysine.</text>
        <dbReference type="EC" id="2.3.2.27"/>
    </reaction>
</comment>
<dbReference type="SMART" id="SM00184">
    <property type="entry name" value="RING"/>
    <property type="match status" value="1"/>
</dbReference>
<dbReference type="Gene3D" id="3.30.40.10">
    <property type="entry name" value="Zinc/RING finger domain, C3HC4 (zinc finger)"/>
    <property type="match status" value="1"/>
</dbReference>
<organism evidence="12 13">
    <name type="scientific">Lithospermum erythrorhizon</name>
    <name type="common">Purple gromwell</name>
    <name type="synonym">Lithospermum officinale var. erythrorhizon</name>
    <dbReference type="NCBI Taxonomy" id="34254"/>
    <lineage>
        <taxon>Eukaryota</taxon>
        <taxon>Viridiplantae</taxon>
        <taxon>Streptophyta</taxon>
        <taxon>Embryophyta</taxon>
        <taxon>Tracheophyta</taxon>
        <taxon>Spermatophyta</taxon>
        <taxon>Magnoliopsida</taxon>
        <taxon>eudicotyledons</taxon>
        <taxon>Gunneridae</taxon>
        <taxon>Pentapetalae</taxon>
        <taxon>asterids</taxon>
        <taxon>lamiids</taxon>
        <taxon>Boraginales</taxon>
        <taxon>Boraginaceae</taxon>
        <taxon>Boraginoideae</taxon>
        <taxon>Lithospermeae</taxon>
        <taxon>Lithospermum</taxon>
    </lineage>
</organism>
<name>A0AAV3RD01_LITER</name>
<accession>A0AAV3RD01</accession>
<keyword evidence="12" id="KW-0436">Ligase</keyword>
<dbReference type="InterPro" id="IPR044600">
    <property type="entry name" value="ATL1/ATL16-like"/>
</dbReference>
<dbReference type="EC" id="2.3.2.27" evidence="3"/>
<comment type="pathway">
    <text evidence="2">Protein modification; protein ubiquitination.</text>
</comment>
<keyword evidence="13" id="KW-1185">Reference proteome</keyword>
<feature type="domain" description="RING-type" evidence="11">
    <location>
        <begin position="103"/>
        <end position="145"/>
    </location>
</feature>
<dbReference type="PANTHER" id="PTHR46913">
    <property type="entry name" value="RING-H2 FINGER PROTEIN ATL16"/>
    <property type="match status" value="1"/>
</dbReference>
<dbReference type="AlphaFoldDB" id="A0AAV3RD01"/>
<evidence type="ECO:0000256" key="1">
    <source>
        <dbReference type="ARBA" id="ARBA00000900"/>
    </source>
</evidence>
<evidence type="ECO:0000313" key="12">
    <source>
        <dbReference type="EMBL" id="GAA0172803.1"/>
    </source>
</evidence>
<feature type="transmembrane region" description="Helical" evidence="10">
    <location>
        <begin position="20"/>
        <end position="45"/>
    </location>
</feature>
<dbReference type="GO" id="GO:0061630">
    <property type="term" value="F:ubiquitin protein ligase activity"/>
    <property type="evidence" value="ECO:0007669"/>
    <property type="project" value="UniProtKB-EC"/>
</dbReference>
<keyword evidence="6 9" id="KW-0863">Zinc-finger</keyword>
<evidence type="ECO:0000256" key="8">
    <source>
        <dbReference type="ARBA" id="ARBA00022833"/>
    </source>
</evidence>
<dbReference type="PROSITE" id="PS50089">
    <property type="entry name" value="ZF_RING_2"/>
    <property type="match status" value="1"/>
</dbReference>
<dbReference type="InterPro" id="IPR001841">
    <property type="entry name" value="Znf_RING"/>
</dbReference>
<dbReference type="EMBL" id="BAABME010008289">
    <property type="protein sequence ID" value="GAA0172803.1"/>
    <property type="molecule type" value="Genomic_DNA"/>
</dbReference>
<evidence type="ECO:0000256" key="5">
    <source>
        <dbReference type="ARBA" id="ARBA00022723"/>
    </source>
</evidence>
<dbReference type="SUPFAM" id="SSF57850">
    <property type="entry name" value="RING/U-box"/>
    <property type="match status" value="1"/>
</dbReference>
<dbReference type="PANTHER" id="PTHR46913:SF23">
    <property type="entry name" value="E3 UBIQUITIN-PROTEIN LIGASE RHA4A-RELATED"/>
    <property type="match status" value="1"/>
</dbReference>
<evidence type="ECO:0000256" key="4">
    <source>
        <dbReference type="ARBA" id="ARBA00022679"/>
    </source>
</evidence>
<keyword evidence="10" id="KW-0812">Transmembrane</keyword>
<evidence type="ECO:0000256" key="9">
    <source>
        <dbReference type="PROSITE-ProRule" id="PRU00175"/>
    </source>
</evidence>
<dbReference type="Proteomes" id="UP001454036">
    <property type="component" value="Unassembled WGS sequence"/>
</dbReference>
<keyword evidence="10" id="KW-1133">Transmembrane helix</keyword>
<gene>
    <name evidence="12" type="ORF">LIER_26551</name>
</gene>
<evidence type="ECO:0000256" key="6">
    <source>
        <dbReference type="ARBA" id="ARBA00022771"/>
    </source>
</evidence>
<keyword evidence="7" id="KW-0833">Ubl conjugation pathway</keyword>
<sequence length="200" mass="22738">MGLPLAPTTPHLYSPSLQLKLYQAFIFSIPILFSIILFLLFYLFYLKRRNSSSSSLPLSRTSRSSTQVVSSNSLALMGLKGILKEKLPVILYDGNSRMKETQCCVCLGEFELKEEVNQLASCQHIFHKDCIHHWFHSSSTCPLCRCPVVIINPKTIHQQQPPDLSTSTSVQDNNNENINLNHQQQVQDHDDDDQQEAQHV</sequence>
<evidence type="ECO:0000256" key="3">
    <source>
        <dbReference type="ARBA" id="ARBA00012483"/>
    </source>
</evidence>
<dbReference type="GO" id="GO:0008270">
    <property type="term" value="F:zinc ion binding"/>
    <property type="evidence" value="ECO:0007669"/>
    <property type="project" value="UniProtKB-KW"/>
</dbReference>
<keyword evidence="8" id="KW-0862">Zinc</keyword>